<sequence>MLRVECGVHRSSRSIGRTVARYRARTTLARARSGLAHSRENVGVPLFVGRSEPLSRLTAVYRASTPRVAALRPGLALVTGEAGIGKTALLNRFADDVAGQGATVGWGGCWDGDQAPAWWPWTQALRALLDADAGLRDAAEPELAAVVPEVAGWTAPATGSSGADRLQVFDAVGRLLARAAGSAPVVVILDDLHWADSSTVDLLRFLAHGAQACGVVLVGAYRPHEPRPEVAGALADLATAAELVALQGLPPDEVDDLVRTIAGDAAATRWARPVYERSAGHPFFARELCHLLAGGGSADAVPTAVRGAVDRRLARLPQPCVTLLEAVAVAGTAVSPDVLAQVCGESLTTVGDLVALATDAGVLVASGPSGTAAFAHDLYRETVYSTLAPARRTDLHHRIAIALLHRGERGSPVFATELARHFAAAVAVAGSHHALEWARAAADADRERFAFTEAAGHLARARTAITDAGLRLTTGELVRSLTAEADLRLRSGDAGTARSLLDDAWARAVPTMEPDLLAAVALGLDRVGARFGMPRTELIAVLEAARAALADRGDAAEAEVTAALARQLQHSVPAERPRARPLAERAVAIARTLDDPATLASCLLAQHDALWTPGTAADRVAVAADMADLARRAGDPERYAQALLLSASAQLESGSAAFRATAAQYRHAAEQLRQPRHTYVLRTREAALALIDGDVELGERLSVEAAAFGEAIGDNDAGNVLMSQRLEVIRVRADPVQLRETADAAVRWWIGVPAHAHAVAAGFRARAGDLDAARREVDTVLALPDWRTDRSYLWSVFVGELVAAATALDDRVLCERLLEDLLPVAHTCVVNGALVCFMGAHAHRVGLLYAALNQQELAGHWLERALDIHRRLGARLWQDESRAALERLPGRPGRPPTHEGLHLIGDMWQASFGGRTVYLPDAKGLHDLAALLAAPGVEVPALRLLDNAGSAPTTAPTPSEPVLDRAALAAYRRRLAELDNELDDARTMTDAARLRRATDEREYLLAELRRATRPGGRSRTLGSTTAERARKAVTARIRDAIRRITKVHPDFGRHLDRTVRTGANCRYDPGIEPRGDGLRRGQA</sequence>
<dbReference type="InterPro" id="IPR041664">
    <property type="entry name" value="AAA_16"/>
</dbReference>
<dbReference type="EMBL" id="BOPF01000062">
    <property type="protein sequence ID" value="GIJ52042.1"/>
    <property type="molecule type" value="Genomic_DNA"/>
</dbReference>
<dbReference type="Proteomes" id="UP000619260">
    <property type="component" value="Unassembled WGS sequence"/>
</dbReference>
<comment type="caution">
    <text evidence="5">The sequence shown here is derived from an EMBL/GenBank/DDBJ whole genome shotgun (WGS) entry which is preliminary data.</text>
</comment>
<dbReference type="GO" id="GO:0005737">
    <property type="term" value="C:cytoplasm"/>
    <property type="evidence" value="ECO:0007669"/>
    <property type="project" value="TreeGrafter"/>
</dbReference>
<dbReference type="PANTHER" id="PTHR16305">
    <property type="entry name" value="TESTICULAR SOLUBLE ADENYLYL CYCLASE"/>
    <property type="match status" value="1"/>
</dbReference>
<dbReference type="GO" id="GO:0005524">
    <property type="term" value="F:ATP binding"/>
    <property type="evidence" value="ECO:0007669"/>
    <property type="project" value="UniProtKB-KW"/>
</dbReference>
<gene>
    <name evidence="5" type="ORF">Val02_89280</name>
</gene>
<evidence type="ECO:0000256" key="2">
    <source>
        <dbReference type="ARBA" id="ARBA00022840"/>
    </source>
</evidence>
<evidence type="ECO:0000256" key="3">
    <source>
        <dbReference type="SAM" id="Coils"/>
    </source>
</evidence>
<feature type="coiled-coil region" evidence="3">
    <location>
        <begin position="968"/>
        <end position="995"/>
    </location>
</feature>
<accession>A0A8J3YWY1</accession>
<organism evidence="5 6">
    <name type="scientific">Virgisporangium aliadipatigenens</name>
    <dbReference type="NCBI Taxonomy" id="741659"/>
    <lineage>
        <taxon>Bacteria</taxon>
        <taxon>Bacillati</taxon>
        <taxon>Actinomycetota</taxon>
        <taxon>Actinomycetes</taxon>
        <taxon>Micromonosporales</taxon>
        <taxon>Micromonosporaceae</taxon>
        <taxon>Virgisporangium</taxon>
    </lineage>
</organism>
<dbReference type="GO" id="GO:0004016">
    <property type="term" value="F:adenylate cyclase activity"/>
    <property type="evidence" value="ECO:0007669"/>
    <property type="project" value="TreeGrafter"/>
</dbReference>
<dbReference type="PANTHER" id="PTHR16305:SF35">
    <property type="entry name" value="TRANSCRIPTIONAL ACTIVATOR DOMAIN"/>
    <property type="match status" value="1"/>
</dbReference>
<reference evidence="5" key="1">
    <citation type="submission" date="2021-01" db="EMBL/GenBank/DDBJ databases">
        <title>Whole genome shotgun sequence of Virgisporangium aliadipatigenens NBRC 105644.</title>
        <authorList>
            <person name="Komaki H."/>
            <person name="Tamura T."/>
        </authorList>
    </citation>
    <scope>NUCLEOTIDE SEQUENCE</scope>
    <source>
        <strain evidence="5">NBRC 105644</strain>
    </source>
</reference>
<dbReference type="Pfam" id="PF13191">
    <property type="entry name" value="AAA_16"/>
    <property type="match status" value="1"/>
</dbReference>
<dbReference type="AlphaFoldDB" id="A0A8J3YWY1"/>
<feature type="domain" description="Orc1-like AAA ATPase" evidence="4">
    <location>
        <begin position="47"/>
        <end position="212"/>
    </location>
</feature>
<keyword evidence="3" id="KW-0175">Coiled coil</keyword>
<protein>
    <recommendedName>
        <fullName evidence="4">Orc1-like AAA ATPase domain-containing protein</fullName>
    </recommendedName>
</protein>
<dbReference type="InterPro" id="IPR027417">
    <property type="entry name" value="P-loop_NTPase"/>
</dbReference>
<evidence type="ECO:0000313" key="6">
    <source>
        <dbReference type="Proteomes" id="UP000619260"/>
    </source>
</evidence>
<evidence type="ECO:0000256" key="1">
    <source>
        <dbReference type="ARBA" id="ARBA00022741"/>
    </source>
</evidence>
<keyword evidence="1" id="KW-0547">Nucleotide-binding</keyword>
<name>A0A8J3YWY1_9ACTN</name>
<evidence type="ECO:0000313" key="5">
    <source>
        <dbReference type="EMBL" id="GIJ52042.1"/>
    </source>
</evidence>
<evidence type="ECO:0000259" key="4">
    <source>
        <dbReference type="Pfam" id="PF13191"/>
    </source>
</evidence>
<keyword evidence="2" id="KW-0067">ATP-binding</keyword>
<proteinExistence type="predicted"/>
<keyword evidence="6" id="KW-1185">Reference proteome</keyword>
<dbReference type="SUPFAM" id="SSF52540">
    <property type="entry name" value="P-loop containing nucleoside triphosphate hydrolases"/>
    <property type="match status" value="1"/>
</dbReference>